<reference evidence="1" key="1">
    <citation type="journal article" date="2021" name="Proc. Natl. Acad. Sci. U.S.A.">
        <title>A Catalog of Tens of Thousands of Viruses from Human Metagenomes Reveals Hidden Associations with Chronic Diseases.</title>
        <authorList>
            <person name="Tisza M.J."/>
            <person name="Buck C.B."/>
        </authorList>
    </citation>
    <scope>NUCLEOTIDE SEQUENCE</scope>
    <source>
        <strain evidence="1">CttFh17</strain>
    </source>
</reference>
<accession>A0A8S5NIC9</accession>
<evidence type="ECO:0000313" key="1">
    <source>
        <dbReference type="EMBL" id="DAD94433.1"/>
    </source>
</evidence>
<sequence length="95" mass="10872">MKPVVYFDFKECENDNNSVMITKDRLKEILNEVYQAGYSDGNSNKTTITTTPWNCRDNVVYCSGNNDQIIPREITIGTPLRTNETTITCKNKESQ</sequence>
<proteinExistence type="predicted"/>
<dbReference type="EMBL" id="BK015176">
    <property type="protein sequence ID" value="DAD94433.1"/>
    <property type="molecule type" value="Genomic_DNA"/>
</dbReference>
<protein>
    <submittedName>
        <fullName evidence="1">Uncharacterized protein</fullName>
    </submittedName>
</protein>
<organism evidence="1">
    <name type="scientific">Siphoviridae sp. cttFh17</name>
    <dbReference type="NCBI Taxonomy" id="2826491"/>
    <lineage>
        <taxon>Viruses</taxon>
        <taxon>Duplodnaviria</taxon>
        <taxon>Heunggongvirae</taxon>
        <taxon>Uroviricota</taxon>
        <taxon>Caudoviricetes</taxon>
    </lineage>
</organism>
<name>A0A8S5NIC9_9CAUD</name>